<accession>A0A438G500</accession>
<gene>
    <name evidence="1" type="ORF">CK203_064321</name>
</gene>
<proteinExistence type="predicted"/>
<comment type="caution">
    <text evidence="1">The sequence shown here is derived from an EMBL/GenBank/DDBJ whole genome shotgun (WGS) entry which is preliminary data.</text>
</comment>
<evidence type="ECO:0000313" key="2">
    <source>
        <dbReference type="Proteomes" id="UP000288805"/>
    </source>
</evidence>
<dbReference type="AlphaFoldDB" id="A0A438G500"/>
<reference evidence="1 2" key="1">
    <citation type="journal article" date="2018" name="PLoS Genet.">
        <title>Population sequencing reveals clonal diversity and ancestral inbreeding in the grapevine cultivar Chardonnay.</title>
        <authorList>
            <person name="Roach M.J."/>
            <person name="Johnson D.L."/>
            <person name="Bohlmann J."/>
            <person name="van Vuuren H.J."/>
            <person name="Jones S.J."/>
            <person name="Pretorius I.S."/>
            <person name="Schmidt S.A."/>
            <person name="Borneman A.R."/>
        </authorList>
    </citation>
    <scope>NUCLEOTIDE SEQUENCE [LARGE SCALE GENOMIC DNA]</scope>
    <source>
        <strain evidence="2">cv. Chardonnay</strain>
        <tissue evidence="1">Leaf</tissue>
    </source>
</reference>
<evidence type="ECO:0000313" key="1">
    <source>
        <dbReference type="EMBL" id="RVW67278.1"/>
    </source>
</evidence>
<dbReference type="Proteomes" id="UP000288805">
    <property type="component" value="Unassembled WGS sequence"/>
</dbReference>
<protein>
    <submittedName>
        <fullName evidence="1">Uncharacterized protein</fullName>
    </submittedName>
</protein>
<sequence>MIARKKAENYGCLQGFQVHHSLVEMGSKVVIGSGASPSQSMMVLRHSCSLEDTDTYESLQRSLVISEFALYWGITFSLAIDLRDTNLHRGMIMSERIFVEAYHFA</sequence>
<dbReference type="EMBL" id="QGNW01000594">
    <property type="protein sequence ID" value="RVW67278.1"/>
    <property type="molecule type" value="Genomic_DNA"/>
</dbReference>
<organism evidence="1 2">
    <name type="scientific">Vitis vinifera</name>
    <name type="common">Grape</name>
    <dbReference type="NCBI Taxonomy" id="29760"/>
    <lineage>
        <taxon>Eukaryota</taxon>
        <taxon>Viridiplantae</taxon>
        <taxon>Streptophyta</taxon>
        <taxon>Embryophyta</taxon>
        <taxon>Tracheophyta</taxon>
        <taxon>Spermatophyta</taxon>
        <taxon>Magnoliopsida</taxon>
        <taxon>eudicotyledons</taxon>
        <taxon>Gunneridae</taxon>
        <taxon>Pentapetalae</taxon>
        <taxon>rosids</taxon>
        <taxon>Vitales</taxon>
        <taxon>Vitaceae</taxon>
        <taxon>Viteae</taxon>
        <taxon>Vitis</taxon>
    </lineage>
</organism>
<name>A0A438G500_VITVI</name>